<feature type="domain" description="HTH LytTR-type" evidence="3">
    <location>
        <begin position="146"/>
        <end position="247"/>
    </location>
</feature>
<dbReference type="KEGG" id="mgel:G5B37_04595"/>
<evidence type="ECO:0000313" key="5">
    <source>
        <dbReference type="Proteomes" id="UP000505306"/>
    </source>
</evidence>
<dbReference type="SUPFAM" id="SSF52172">
    <property type="entry name" value="CheY-like"/>
    <property type="match status" value="1"/>
</dbReference>
<gene>
    <name evidence="4" type="ORF">G5B37_04595</name>
</gene>
<dbReference type="Pfam" id="PF04397">
    <property type="entry name" value="LytTR"/>
    <property type="match status" value="1"/>
</dbReference>
<evidence type="ECO:0000256" key="1">
    <source>
        <dbReference type="PROSITE-ProRule" id="PRU00169"/>
    </source>
</evidence>
<dbReference type="InterPro" id="IPR011006">
    <property type="entry name" value="CheY-like_superfamily"/>
</dbReference>
<dbReference type="PANTHER" id="PTHR37299">
    <property type="entry name" value="TRANSCRIPTIONAL REGULATOR-RELATED"/>
    <property type="match status" value="1"/>
</dbReference>
<dbReference type="EMBL" id="CP049057">
    <property type="protein sequence ID" value="QIE58864.1"/>
    <property type="molecule type" value="Genomic_DNA"/>
</dbReference>
<dbReference type="SMART" id="SM00850">
    <property type="entry name" value="LytTR"/>
    <property type="match status" value="1"/>
</dbReference>
<dbReference type="Gene3D" id="2.40.50.1020">
    <property type="entry name" value="LytTr DNA-binding domain"/>
    <property type="match status" value="1"/>
</dbReference>
<feature type="modified residue" description="4-aspartylphosphate" evidence="1">
    <location>
        <position position="56"/>
    </location>
</feature>
<dbReference type="Pfam" id="PF00072">
    <property type="entry name" value="Response_reg"/>
    <property type="match status" value="1"/>
</dbReference>
<name>A0A6G6GK19_9FLAO</name>
<dbReference type="InterPro" id="IPR007492">
    <property type="entry name" value="LytTR_DNA-bd_dom"/>
</dbReference>
<keyword evidence="5" id="KW-1185">Reference proteome</keyword>
<feature type="domain" description="Response regulatory" evidence="2">
    <location>
        <begin position="4"/>
        <end position="117"/>
    </location>
</feature>
<dbReference type="GO" id="GO:0000156">
    <property type="term" value="F:phosphorelay response regulator activity"/>
    <property type="evidence" value="ECO:0007669"/>
    <property type="project" value="InterPro"/>
</dbReference>
<dbReference type="GO" id="GO:0003677">
    <property type="term" value="F:DNA binding"/>
    <property type="evidence" value="ECO:0007669"/>
    <property type="project" value="InterPro"/>
</dbReference>
<sequence length="247" mass="28355">MEIQAIIIDDEQHCIDTLTWQINKYTKEVRVVAAFSSPKEAIVYLESNAIDLVFLDIEMPEMNGFDFLAQVQNIQFEVIFATAYDEFAIKAFHASAIDYLLKPIHKDLLISSIAKVRKKKQPKILPEQMNILYGALNAKEPVKERIAVPTQEGLHFVRVNEILYCISNSNYTFIYLDGGKQLLVSKTLKEIEAMLPVQSFLRIHHSHLINFKKIEKYIRGDGGYVIMDDKKSLSVSRSRKEALLSKF</sequence>
<protein>
    <submittedName>
        <fullName evidence="4">Response regulator transcription factor</fullName>
    </submittedName>
</protein>
<dbReference type="SMART" id="SM00448">
    <property type="entry name" value="REC"/>
    <property type="match status" value="1"/>
</dbReference>
<keyword evidence="1" id="KW-0597">Phosphoprotein</keyword>
<evidence type="ECO:0000313" key="4">
    <source>
        <dbReference type="EMBL" id="QIE58864.1"/>
    </source>
</evidence>
<dbReference type="AlphaFoldDB" id="A0A6G6GK19"/>
<reference evidence="4 5" key="1">
    <citation type="submission" date="2020-02" db="EMBL/GenBank/DDBJ databases">
        <title>Complete genome sequence of Flavobacteriaceae bacterium.</title>
        <authorList>
            <person name="Kim S.-J."/>
            <person name="Kim Y.-S."/>
            <person name="Kim K.-H."/>
        </authorList>
    </citation>
    <scope>NUCLEOTIDE SEQUENCE [LARGE SCALE GENOMIC DNA]</scope>
    <source>
        <strain evidence="4 5">RR4-40</strain>
    </source>
</reference>
<dbReference type="InterPro" id="IPR046947">
    <property type="entry name" value="LytR-like"/>
</dbReference>
<accession>A0A6G6GK19</accession>
<dbReference type="Gene3D" id="3.40.50.2300">
    <property type="match status" value="1"/>
</dbReference>
<dbReference type="PANTHER" id="PTHR37299:SF1">
    <property type="entry name" value="STAGE 0 SPORULATION PROTEIN A HOMOLOG"/>
    <property type="match status" value="1"/>
</dbReference>
<dbReference type="RefSeq" id="WP_164678893.1">
    <property type="nucleotide sequence ID" value="NZ_CP049057.1"/>
</dbReference>
<evidence type="ECO:0000259" key="2">
    <source>
        <dbReference type="PROSITE" id="PS50110"/>
    </source>
</evidence>
<organism evidence="4 5">
    <name type="scientific">Rasiella rasia</name>
    <dbReference type="NCBI Taxonomy" id="2744027"/>
    <lineage>
        <taxon>Bacteria</taxon>
        <taxon>Pseudomonadati</taxon>
        <taxon>Bacteroidota</taxon>
        <taxon>Flavobacteriia</taxon>
        <taxon>Flavobacteriales</taxon>
        <taxon>Flavobacteriaceae</taxon>
        <taxon>Rasiella</taxon>
    </lineage>
</organism>
<dbReference type="InterPro" id="IPR001789">
    <property type="entry name" value="Sig_transdc_resp-reg_receiver"/>
</dbReference>
<dbReference type="PROSITE" id="PS50110">
    <property type="entry name" value="RESPONSE_REGULATORY"/>
    <property type="match status" value="1"/>
</dbReference>
<dbReference type="PROSITE" id="PS50930">
    <property type="entry name" value="HTH_LYTTR"/>
    <property type="match status" value="1"/>
</dbReference>
<evidence type="ECO:0000259" key="3">
    <source>
        <dbReference type="PROSITE" id="PS50930"/>
    </source>
</evidence>
<dbReference type="Proteomes" id="UP000505306">
    <property type="component" value="Chromosome"/>
</dbReference>
<proteinExistence type="predicted"/>